<accession>A0A6M4A1E3</accession>
<evidence type="ECO:0000256" key="2">
    <source>
        <dbReference type="ARBA" id="ARBA00023315"/>
    </source>
</evidence>
<proteinExistence type="predicted"/>
<evidence type="ECO:0000259" key="3">
    <source>
        <dbReference type="PROSITE" id="PS51186"/>
    </source>
</evidence>
<sequence length="148" mass="16567">MNIEKAGKEDYAALIDIWERSVRATHDFLSDEQIAALRPLILNHYFDAVDLRITRQEDGEITGFVGVAGDQVEMLFVCPSHHHKGIGSLLMRHAIEHQGARRVDVNEQNPAAIGFYLHLGFVQMGRSEHDGQGNPFPLLHLRLASTTS</sequence>
<evidence type="ECO:0000256" key="1">
    <source>
        <dbReference type="ARBA" id="ARBA00022679"/>
    </source>
</evidence>
<name>A0A6M4A1E3_9BURK</name>
<feature type="domain" description="N-acetyltransferase" evidence="3">
    <location>
        <begin position="1"/>
        <end position="148"/>
    </location>
</feature>
<evidence type="ECO:0000313" key="5">
    <source>
        <dbReference type="Proteomes" id="UP000501648"/>
    </source>
</evidence>
<gene>
    <name evidence="4" type="ORF">C798_20310</name>
</gene>
<organism evidence="4 5">
    <name type="scientific">Herbaspirillum rubrisubalbicans Os34</name>
    <dbReference type="NCBI Taxonomy" id="1235827"/>
    <lineage>
        <taxon>Bacteria</taxon>
        <taxon>Pseudomonadati</taxon>
        <taxon>Pseudomonadota</taxon>
        <taxon>Betaproteobacteria</taxon>
        <taxon>Burkholderiales</taxon>
        <taxon>Oxalobacteraceae</taxon>
        <taxon>Herbaspirillum</taxon>
    </lineage>
</organism>
<protein>
    <submittedName>
        <fullName evidence="4">GNAT family N-acetyltransferase</fullName>
    </submittedName>
</protein>
<dbReference type="GO" id="GO:0016747">
    <property type="term" value="F:acyltransferase activity, transferring groups other than amino-acyl groups"/>
    <property type="evidence" value="ECO:0007669"/>
    <property type="project" value="InterPro"/>
</dbReference>
<keyword evidence="2" id="KW-0012">Acyltransferase</keyword>
<dbReference type="InterPro" id="IPR000182">
    <property type="entry name" value="GNAT_dom"/>
</dbReference>
<dbReference type="Proteomes" id="UP000501648">
    <property type="component" value="Chromosome"/>
</dbReference>
<dbReference type="EMBL" id="CP008956">
    <property type="protein sequence ID" value="QJQ03940.1"/>
    <property type="molecule type" value="Genomic_DNA"/>
</dbReference>
<dbReference type="PANTHER" id="PTHR43800">
    <property type="entry name" value="PEPTIDYL-LYSINE N-ACETYLTRANSFERASE YJAB"/>
    <property type="match status" value="1"/>
</dbReference>
<dbReference type="CDD" id="cd04301">
    <property type="entry name" value="NAT_SF"/>
    <property type="match status" value="1"/>
</dbReference>
<dbReference type="Pfam" id="PF13508">
    <property type="entry name" value="Acetyltransf_7"/>
    <property type="match status" value="1"/>
</dbReference>
<dbReference type="AlphaFoldDB" id="A0A6M4A1E3"/>
<dbReference type="Gene3D" id="3.40.630.30">
    <property type="match status" value="1"/>
</dbReference>
<keyword evidence="1 4" id="KW-0808">Transferase</keyword>
<dbReference type="PANTHER" id="PTHR43800:SF1">
    <property type="entry name" value="PEPTIDYL-LYSINE N-ACETYLTRANSFERASE YJAB"/>
    <property type="match status" value="1"/>
</dbReference>
<dbReference type="InterPro" id="IPR016181">
    <property type="entry name" value="Acyl_CoA_acyltransferase"/>
</dbReference>
<dbReference type="PROSITE" id="PS51186">
    <property type="entry name" value="GNAT"/>
    <property type="match status" value="1"/>
</dbReference>
<reference evidence="4 5" key="1">
    <citation type="journal article" date="2012" name="J. Bacteriol.">
        <title>Genome sequence of the pathogenic Herbaspirillum seropedicae strain Os34, isolated from rice roots.</title>
        <authorList>
            <person name="Ye W."/>
            <person name="Ye S."/>
            <person name="Liu J."/>
            <person name="Chang S."/>
            <person name="Chen M."/>
            <person name="Zhu B."/>
            <person name="Guo L."/>
            <person name="An Q."/>
        </authorList>
    </citation>
    <scope>NUCLEOTIDE SEQUENCE [LARGE SCALE GENOMIC DNA]</scope>
    <source>
        <strain evidence="4 5">Os34</strain>
    </source>
</reference>
<dbReference type="SUPFAM" id="SSF55729">
    <property type="entry name" value="Acyl-CoA N-acyltransferases (Nat)"/>
    <property type="match status" value="1"/>
</dbReference>
<evidence type="ECO:0000313" key="4">
    <source>
        <dbReference type="EMBL" id="QJQ03940.1"/>
    </source>
</evidence>